<dbReference type="PROSITE" id="PS00028">
    <property type="entry name" value="ZINC_FINGER_C2H2_1"/>
    <property type="match status" value="3"/>
</dbReference>
<keyword evidence="3" id="KW-0862">Zinc</keyword>
<feature type="region of interest" description="Disordered" evidence="5">
    <location>
        <begin position="1257"/>
        <end position="1284"/>
    </location>
</feature>
<dbReference type="PANTHER" id="PTHR46451:SF1">
    <property type="entry name" value="RAS-RESPONSIVE ELEMENT-BINDING PROTEIN 1"/>
    <property type="match status" value="1"/>
</dbReference>
<dbReference type="FunFam" id="3.30.160.60:FF:000446">
    <property type="entry name" value="Zinc finger protein"/>
    <property type="match status" value="1"/>
</dbReference>
<keyword evidence="1" id="KW-0479">Metal-binding</keyword>
<feature type="compositionally biased region" description="Low complexity" evidence="5">
    <location>
        <begin position="645"/>
        <end position="661"/>
    </location>
</feature>
<feature type="compositionally biased region" description="Basic and acidic residues" evidence="5">
    <location>
        <begin position="628"/>
        <end position="641"/>
    </location>
</feature>
<evidence type="ECO:0000256" key="3">
    <source>
        <dbReference type="ARBA" id="ARBA00022833"/>
    </source>
</evidence>
<evidence type="ECO:0000259" key="6">
    <source>
        <dbReference type="PROSITE" id="PS50157"/>
    </source>
</evidence>
<dbReference type="OrthoDB" id="6361491at2759"/>
<dbReference type="InterPro" id="IPR052795">
    <property type="entry name" value="RREB1"/>
</dbReference>
<dbReference type="InterPro" id="IPR036236">
    <property type="entry name" value="Znf_C2H2_sf"/>
</dbReference>
<gene>
    <name evidence="8" type="primary">LOC108669052</name>
</gene>
<organism evidence="7 8">
    <name type="scientific">Hyalella azteca</name>
    <name type="common">Amphipod</name>
    <dbReference type="NCBI Taxonomy" id="294128"/>
    <lineage>
        <taxon>Eukaryota</taxon>
        <taxon>Metazoa</taxon>
        <taxon>Ecdysozoa</taxon>
        <taxon>Arthropoda</taxon>
        <taxon>Crustacea</taxon>
        <taxon>Multicrustacea</taxon>
        <taxon>Malacostraca</taxon>
        <taxon>Eumalacostraca</taxon>
        <taxon>Peracarida</taxon>
        <taxon>Amphipoda</taxon>
        <taxon>Senticaudata</taxon>
        <taxon>Talitrida</taxon>
        <taxon>Talitroidea</taxon>
        <taxon>Hyalellidae</taxon>
        <taxon>Hyalella</taxon>
    </lineage>
</organism>
<dbReference type="SUPFAM" id="SSF57667">
    <property type="entry name" value="beta-beta-alpha zinc fingers"/>
    <property type="match status" value="1"/>
</dbReference>
<accession>A0A8B7NDZ0</accession>
<feature type="compositionally biased region" description="Basic residues" evidence="5">
    <location>
        <begin position="1009"/>
        <end position="1022"/>
    </location>
</feature>
<proteinExistence type="predicted"/>
<dbReference type="GO" id="GO:0000978">
    <property type="term" value="F:RNA polymerase II cis-regulatory region sequence-specific DNA binding"/>
    <property type="evidence" value="ECO:0007669"/>
    <property type="project" value="TreeGrafter"/>
</dbReference>
<keyword evidence="2 4" id="KW-0863">Zinc-finger</keyword>
<reference evidence="8" key="1">
    <citation type="submission" date="2025-08" db="UniProtKB">
        <authorList>
            <consortium name="RefSeq"/>
        </authorList>
    </citation>
    <scope>IDENTIFICATION</scope>
    <source>
        <tissue evidence="8">Whole organism</tissue>
    </source>
</reference>
<feature type="region of interest" description="Disordered" evidence="5">
    <location>
        <begin position="1008"/>
        <end position="1029"/>
    </location>
</feature>
<evidence type="ECO:0000256" key="4">
    <source>
        <dbReference type="PROSITE-ProRule" id="PRU00042"/>
    </source>
</evidence>
<dbReference type="GO" id="GO:0001228">
    <property type="term" value="F:DNA-binding transcription activator activity, RNA polymerase II-specific"/>
    <property type="evidence" value="ECO:0007669"/>
    <property type="project" value="TreeGrafter"/>
</dbReference>
<feature type="region of interest" description="Disordered" evidence="5">
    <location>
        <begin position="1"/>
        <end position="23"/>
    </location>
</feature>
<dbReference type="SMART" id="SM00355">
    <property type="entry name" value="ZnF_C2H2"/>
    <property type="match status" value="3"/>
</dbReference>
<feature type="compositionally biased region" description="Polar residues" evidence="5">
    <location>
        <begin position="662"/>
        <end position="689"/>
    </location>
</feature>
<dbReference type="Gene3D" id="3.30.160.60">
    <property type="entry name" value="Classic Zinc Finger"/>
    <property type="match status" value="2"/>
</dbReference>
<feature type="domain" description="C2H2-type" evidence="6">
    <location>
        <begin position="892"/>
        <end position="919"/>
    </location>
</feature>
<feature type="region of interest" description="Disordered" evidence="5">
    <location>
        <begin position="1824"/>
        <end position="1847"/>
    </location>
</feature>
<evidence type="ECO:0000313" key="8">
    <source>
        <dbReference type="RefSeq" id="XP_018011825.1"/>
    </source>
</evidence>
<feature type="region of interest" description="Disordered" evidence="5">
    <location>
        <begin position="1868"/>
        <end position="1891"/>
    </location>
</feature>
<keyword evidence="7" id="KW-1185">Reference proteome</keyword>
<feature type="domain" description="C2H2-type" evidence="6">
    <location>
        <begin position="1912"/>
        <end position="1939"/>
    </location>
</feature>
<feature type="region of interest" description="Disordered" evidence="5">
    <location>
        <begin position="155"/>
        <end position="174"/>
    </location>
</feature>
<feature type="compositionally biased region" description="Low complexity" evidence="5">
    <location>
        <begin position="1257"/>
        <end position="1280"/>
    </location>
</feature>
<sequence length="1966" mass="211596">MPIVTKMRADRPNAAAHKPTRSTKLVQKTILVLPEQSRVKRSVKPDRRSDVVPSKVSTRKSNGAVLVTESLPKTNRRFFRKNDTLPVKMESKILKRNAMSFSAKTDGATTDTAAPLRRSSRQAVRERRVWARSSRQTGGSSSPDAIPKTASELIVRKSLIPHKNRGRPPTTKRSEIKAIDSSAKTEMTKLKKVNCRCPVKSRISARCRKCSRREPSMSNGKAEVIPNITQSQKSNIDINSIESPNDEFEESDQDRPAMNIEPVSNKEVVNDISEFASSNDDTDCVENGKEDLKTHLNNPEYSNFSSMCNMPRPEGNQLDVMETSRILRESLQTPSFLTNSFSPVSSLLANPSLSGLARSKLSPGVSISLSSSNHSKLRNSITNKMIVSSYYKKKRSLLLPNRLKNITSQQRDSKFQVDGKNKTALISQTGKTLLGERVQTLVTATSSLVIDSGHLSKPKVMSSRERERRADAASSLLRKFRLHTSKMKSAVKKNIPAVKNLKAASEEEDNKKSEPDPSKEVNVKPIIPSVDVCGKHEEKSLVNSDCSKEKFDGSLKKCDNSPLKQCKEESKLCESGVGLTAPVNYIPELPISSTISKLKARMLSHSNTGNAMLQHSMEIKSNKPTHSPLKEGKHSPKEKLSATHSIAGKASSKSTAGANSSVESKGNNCRKQEMLSASTHNAEPASSVNDECLSAGKGWDIKSATESASLEMDEVTFPSTEGRVPLMAALEQLVQHGDVPEAEDSQILTIHSADNLHEVPIKSNANLHPMPVTSSFNLHQDSVTINDAGSAKSNKENTVCKVESYNETSIDCVASSTEQKKNQDFSAATMDILNAGRSMAEKEFLLPQPGFAADAAPGEVVDVSYDDLPPGGAKRPPLMRPTARPLGIKTPLKCCECPMQFCTVRSLFWHFGTHFGARPGPRVNILLGDLVAPWPKGGPSIAPSTSTSELPDSRAGTTAVNMVPLPKSVVSEAEKSNVKGKYDGSYCSAGNAGESQCSNASLTNLSSMHGKKRKISSLHKGKSVSSDAISQIQKKKSKSCVVRDVSRKKKAMKIDQVTQRCSQVIPHNTPLAATSSGIVATIVGNHMVESTYHNPEVPSFNTFNSKNYSFISNSAKPRVKDLLKVPIPRLKKSLSLKFPSSEPKSRFVSILPKASLEGVNSSPENSTSRQASYQGSESPSAQPSLGLQKGKVKPIPIPVNASHKEPTKHQALQDVRRNRRKKFVSSNEPMQQMEESVVMINPNLGLRILSKSDAGALSSLNSPSSSDASSSFRGSRFSPNPHNSLTIVPQVGDFTLKSKSSSPPTPDILTIVPQMNPAKHSFNDTRDVTKQASILTAAGALSPSRAMKLVLAQRTSAPPPHPSHAINFKDRSGDVDSDEEIMVIDEKPEDELKIDPTSMCTVAIEEDTNAAQLSCNSSPEKNSDSEQEIIDVTTVDDNPDTLTLSPISKPINYSRCSYGPLSPDASPSGSTASHHKSLVGNYQSGGKSPAIWSIEAPLPSTTYNQLTISSYQSSSNVGSSSLSSVSITKTSFKSTLPASLPLLLQSPASPITYPPVSSVLSSPKSSALQSPGSSFLSNHLTSLQKSPISFAHQPDSRSLVPLPHVPSFSLPLVAPTAILPPLSTSGIVSLSSSPALHLTKSSYASNPLLSVSPQGGQGSRNSIILPSTMPTTAITSNVNTLSVPSLLPLNLATISSAPASGAAAGNVKPLRTYTPMSIPSFKKVSVPSFTSVTVPSVPTLSSLSIAPTAPLLASTTTSPASLQSFLLAAPSSVAALPLNCSRLHDALSSGAFSTAKTTPDSKRASIPSLTPINLTTQSSLHLSTSVTQHSGGDGIQNKDSPVYQSDVSTSLSGDDIITKSKPYVTLVNPSLSDDESAKSKSDITQRTTPAGESRLQRLSVVGRFSSTKQRKYVCPHCDRRFGWSTDLKRHVIIHTGERPFKCQVCSHAFTRKFLLQNHVKRLHSKS</sequence>
<dbReference type="Proteomes" id="UP000694843">
    <property type="component" value="Unplaced"/>
</dbReference>
<feature type="domain" description="C2H2-type" evidence="6">
    <location>
        <begin position="1940"/>
        <end position="1966"/>
    </location>
</feature>
<feature type="region of interest" description="Disordered" evidence="5">
    <location>
        <begin position="1157"/>
        <end position="1230"/>
    </location>
</feature>
<feature type="compositionally biased region" description="Polar residues" evidence="5">
    <location>
        <begin position="1837"/>
        <end position="1847"/>
    </location>
</feature>
<evidence type="ECO:0000256" key="1">
    <source>
        <dbReference type="ARBA" id="ARBA00022723"/>
    </source>
</evidence>
<name>A0A8B7NDZ0_HYAAZ</name>
<feature type="compositionally biased region" description="Low complexity" evidence="5">
    <location>
        <begin position="104"/>
        <end position="114"/>
    </location>
</feature>
<dbReference type="PROSITE" id="PS50157">
    <property type="entry name" value="ZINC_FINGER_C2H2_2"/>
    <property type="match status" value="3"/>
</dbReference>
<feature type="region of interest" description="Disordered" evidence="5">
    <location>
        <begin position="492"/>
        <end position="522"/>
    </location>
</feature>
<feature type="compositionally biased region" description="Polar residues" evidence="5">
    <location>
        <begin position="133"/>
        <end position="143"/>
    </location>
</feature>
<dbReference type="KEGG" id="hazt:108669052"/>
<feature type="region of interest" description="Disordered" evidence="5">
    <location>
        <begin position="621"/>
        <end position="689"/>
    </location>
</feature>
<feature type="region of interest" description="Disordered" evidence="5">
    <location>
        <begin position="104"/>
        <end position="148"/>
    </location>
</feature>
<protein>
    <submittedName>
        <fullName evidence="8">Mucin-4 isoform X1</fullName>
    </submittedName>
</protein>
<feature type="region of interest" description="Disordered" evidence="5">
    <location>
        <begin position="1355"/>
        <end position="1374"/>
    </location>
</feature>
<dbReference type="RefSeq" id="XP_018011825.1">
    <property type="nucleotide sequence ID" value="XM_018156336.2"/>
</dbReference>
<dbReference type="GO" id="GO:0005634">
    <property type="term" value="C:nucleus"/>
    <property type="evidence" value="ECO:0007669"/>
    <property type="project" value="TreeGrafter"/>
</dbReference>
<feature type="compositionally biased region" description="Basic and acidic residues" evidence="5">
    <location>
        <begin position="509"/>
        <end position="522"/>
    </location>
</feature>
<dbReference type="GO" id="GO:0008270">
    <property type="term" value="F:zinc ion binding"/>
    <property type="evidence" value="ECO:0007669"/>
    <property type="project" value="UniProtKB-KW"/>
</dbReference>
<dbReference type="GeneID" id="108669052"/>
<evidence type="ECO:0000256" key="2">
    <source>
        <dbReference type="ARBA" id="ARBA00022771"/>
    </source>
</evidence>
<feature type="compositionally biased region" description="Polar residues" evidence="5">
    <location>
        <begin position="1158"/>
        <end position="1185"/>
    </location>
</feature>
<dbReference type="InterPro" id="IPR013087">
    <property type="entry name" value="Znf_C2H2_type"/>
</dbReference>
<evidence type="ECO:0000256" key="5">
    <source>
        <dbReference type="SAM" id="MobiDB-lite"/>
    </source>
</evidence>
<feature type="region of interest" description="Disordered" evidence="5">
    <location>
        <begin position="1461"/>
        <end position="1480"/>
    </location>
</feature>
<dbReference type="PANTHER" id="PTHR46451">
    <property type="entry name" value="RAS-RESPONSIVE ELEMENT-BINDING PROTEIN 1"/>
    <property type="match status" value="1"/>
</dbReference>
<evidence type="ECO:0000313" key="7">
    <source>
        <dbReference type="Proteomes" id="UP000694843"/>
    </source>
</evidence>